<reference evidence="9" key="1">
    <citation type="submission" date="2016-10" db="EMBL/GenBank/DDBJ databases">
        <title>Sequence of Gallionella enrichment culture.</title>
        <authorList>
            <person name="Poehlein A."/>
            <person name="Muehling M."/>
            <person name="Daniel R."/>
        </authorList>
    </citation>
    <scope>NUCLEOTIDE SEQUENCE</scope>
</reference>
<dbReference type="PIRSF" id="PIRSF000294">
    <property type="entry name" value="Cytochrome-c_peroxidase"/>
    <property type="match status" value="1"/>
</dbReference>
<name>A0A1J5R6M4_9ZZZZ</name>
<keyword evidence="5" id="KW-0574">Periplasm</keyword>
<sequence>MQGWRTGLAAAALLLLAAAAWAGPPRRYEPISPIPAPPPENPARVALGRQLFLDPLLSRDGSVSCGSCHNLAMAGIDGLPHAIGIGGAEEPVNTPTVYNAALNLAQFWDGRADSLEEQAGGPVTNPREMGSRWPEVIARLEHSPYRAAFQRIDGGPPTPRRVEEAIASFERTLLTPDSPFDRWLKGDDSAISPEAAQGYALFKSYGCSSCHQGANVGGNMFQRFGFYGHPLSQPPHPADLGRYAITGQPDDRYVFKVPSLRLAVLTPPYFHDGSVPDLATAIRLMGRYQLGRAIPDGDITLIIRFLDTLPGNMTADDGGPRP</sequence>
<dbReference type="InterPro" id="IPR009056">
    <property type="entry name" value="Cyt_c-like_dom"/>
</dbReference>
<proteinExistence type="predicted"/>
<dbReference type="Gene3D" id="1.10.760.10">
    <property type="entry name" value="Cytochrome c-like domain"/>
    <property type="match status" value="2"/>
</dbReference>
<organism evidence="9">
    <name type="scientific">mine drainage metagenome</name>
    <dbReference type="NCBI Taxonomy" id="410659"/>
    <lineage>
        <taxon>unclassified sequences</taxon>
        <taxon>metagenomes</taxon>
        <taxon>ecological metagenomes</taxon>
    </lineage>
</organism>
<keyword evidence="7" id="KW-0408">Iron</keyword>
<dbReference type="EC" id="1.11.1.5" evidence="9"/>
<keyword evidence="9" id="KW-0575">Peroxidase</keyword>
<keyword evidence="2" id="KW-0349">Heme</keyword>
<dbReference type="SUPFAM" id="SSF46626">
    <property type="entry name" value="Cytochrome c"/>
    <property type="match status" value="2"/>
</dbReference>
<keyword evidence="4" id="KW-0732">Signal</keyword>
<dbReference type="InterPro" id="IPR004852">
    <property type="entry name" value="Di-haem_cyt_c_peroxidsae"/>
</dbReference>
<feature type="domain" description="Cytochrome c" evidence="8">
    <location>
        <begin position="43"/>
        <end position="144"/>
    </location>
</feature>
<dbReference type="GO" id="GO:0020037">
    <property type="term" value="F:heme binding"/>
    <property type="evidence" value="ECO:0007669"/>
    <property type="project" value="InterPro"/>
</dbReference>
<dbReference type="GO" id="GO:0009055">
    <property type="term" value="F:electron transfer activity"/>
    <property type="evidence" value="ECO:0007669"/>
    <property type="project" value="InterPro"/>
</dbReference>
<keyword evidence="6 9" id="KW-0560">Oxidoreductase</keyword>
<evidence type="ECO:0000256" key="6">
    <source>
        <dbReference type="ARBA" id="ARBA00023002"/>
    </source>
</evidence>
<evidence type="ECO:0000256" key="4">
    <source>
        <dbReference type="ARBA" id="ARBA00022729"/>
    </source>
</evidence>
<dbReference type="GO" id="GO:0046872">
    <property type="term" value="F:metal ion binding"/>
    <property type="evidence" value="ECO:0007669"/>
    <property type="project" value="UniProtKB-KW"/>
</dbReference>
<dbReference type="InterPro" id="IPR051395">
    <property type="entry name" value="Cytochrome_c_Peroxidase/MauG"/>
</dbReference>
<evidence type="ECO:0000256" key="1">
    <source>
        <dbReference type="ARBA" id="ARBA00004418"/>
    </source>
</evidence>
<keyword evidence="3" id="KW-0479">Metal-binding</keyword>
<evidence type="ECO:0000256" key="2">
    <source>
        <dbReference type="ARBA" id="ARBA00022617"/>
    </source>
</evidence>
<evidence type="ECO:0000313" key="9">
    <source>
        <dbReference type="EMBL" id="OIQ91050.1"/>
    </source>
</evidence>
<dbReference type="PANTHER" id="PTHR30600:SF7">
    <property type="entry name" value="CYTOCHROME C PEROXIDASE-RELATED"/>
    <property type="match status" value="1"/>
</dbReference>
<evidence type="ECO:0000256" key="3">
    <source>
        <dbReference type="ARBA" id="ARBA00022723"/>
    </source>
</evidence>
<comment type="caution">
    <text evidence="9">The sequence shown here is derived from an EMBL/GenBank/DDBJ whole genome shotgun (WGS) entry which is preliminary data.</text>
</comment>
<evidence type="ECO:0000259" key="8">
    <source>
        <dbReference type="PROSITE" id="PS51007"/>
    </source>
</evidence>
<comment type="subcellular location">
    <subcellularLocation>
        <location evidence="1">Periplasm</location>
    </subcellularLocation>
</comment>
<dbReference type="GO" id="GO:0004130">
    <property type="term" value="F:cytochrome-c peroxidase activity"/>
    <property type="evidence" value="ECO:0007669"/>
    <property type="project" value="UniProtKB-EC"/>
</dbReference>
<dbReference type="InterPro" id="IPR036909">
    <property type="entry name" value="Cyt_c-like_dom_sf"/>
</dbReference>
<dbReference type="PROSITE" id="PS51007">
    <property type="entry name" value="CYTC"/>
    <property type="match status" value="2"/>
</dbReference>
<feature type="domain" description="Cytochrome c" evidence="8">
    <location>
        <begin position="193"/>
        <end position="310"/>
    </location>
</feature>
<protein>
    <submittedName>
        <fullName evidence="9">Cytochrome c551 peroxidase</fullName>
        <ecNumber evidence="9">1.11.1.5</ecNumber>
    </submittedName>
</protein>
<gene>
    <name evidence="9" type="primary">ccp_4</name>
    <name evidence="9" type="ORF">GALL_270160</name>
</gene>
<evidence type="ECO:0000256" key="7">
    <source>
        <dbReference type="ARBA" id="ARBA00023004"/>
    </source>
</evidence>
<dbReference type="Pfam" id="PF03150">
    <property type="entry name" value="CCP_MauG"/>
    <property type="match status" value="1"/>
</dbReference>
<dbReference type="GO" id="GO:0042597">
    <property type="term" value="C:periplasmic space"/>
    <property type="evidence" value="ECO:0007669"/>
    <property type="project" value="UniProtKB-SubCell"/>
</dbReference>
<dbReference type="EMBL" id="MLJW01000271">
    <property type="protein sequence ID" value="OIQ91050.1"/>
    <property type="molecule type" value="Genomic_DNA"/>
</dbReference>
<dbReference type="PANTHER" id="PTHR30600">
    <property type="entry name" value="CYTOCHROME C PEROXIDASE-RELATED"/>
    <property type="match status" value="1"/>
</dbReference>
<dbReference type="InterPro" id="IPR026259">
    <property type="entry name" value="MauG/Cytc_peroxidase"/>
</dbReference>
<evidence type="ECO:0000256" key="5">
    <source>
        <dbReference type="ARBA" id="ARBA00022764"/>
    </source>
</evidence>
<dbReference type="AlphaFoldDB" id="A0A1J5R6M4"/>
<accession>A0A1J5R6M4</accession>